<proteinExistence type="predicted"/>
<accession>A0A0V0ZC24</accession>
<evidence type="ECO:0000313" key="2">
    <source>
        <dbReference type="Proteomes" id="UP000054653"/>
    </source>
</evidence>
<keyword evidence="2" id="KW-1185">Reference proteome</keyword>
<comment type="caution">
    <text evidence="1">The sequence shown here is derived from an EMBL/GenBank/DDBJ whole genome shotgun (WGS) entry which is preliminary data.</text>
</comment>
<sequence length="62" mass="7065">MKIRHCEKEECIYTREQAQRFSTISTRSTIRVIVAVLVVYTVKITVCDSSSVSLIHCEDNCA</sequence>
<evidence type="ECO:0000313" key="1">
    <source>
        <dbReference type="EMBL" id="KRY10052.1"/>
    </source>
</evidence>
<gene>
    <name evidence="1" type="ORF">T03_17654</name>
</gene>
<name>A0A0V0ZC24_TRIBR</name>
<organism evidence="1 2">
    <name type="scientific">Trichinella britovi</name>
    <name type="common">Parasitic roundworm</name>
    <dbReference type="NCBI Taxonomy" id="45882"/>
    <lineage>
        <taxon>Eukaryota</taxon>
        <taxon>Metazoa</taxon>
        <taxon>Ecdysozoa</taxon>
        <taxon>Nematoda</taxon>
        <taxon>Enoplea</taxon>
        <taxon>Dorylaimia</taxon>
        <taxon>Trichinellida</taxon>
        <taxon>Trichinellidae</taxon>
        <taxon>Trichinella</taxon>
    </lineage>
</organism>
<reference evidence="1 2" key="1">
    <citation type="submission" date="2015-01" db="EMBL/GenBank/DDBJ databases">
        <title>Evolution of Trichinella species and genotypes.</title>
        <authorList>
            <person name="Korhonen P.K."/>
            <person name="Edoardo P."/>
            <person name="Giuseppe L.R."/>
            <person name="Gasser R.B."/>
        </authorList>
    </citation>
    <scope>NUCLEOTIDE SEQUENCE [LARGE SCALE GENOMIC DNA]</scope>
    <source>
        <strain evidence="1">ISS120</strain>
    </source>
</reference>
<dbReference type="EMBL" id="JYDI01003872">
    <property type="protein sequence ID" value="KRY10052.1"/>
    <property type="molecule type" value="Genomic_DNA"/>
</dbReference>
<protein>
    <submittedName>
        <fullName evidence="1">Uncharacterized protein</fullName>
    </submittedName>
</protein>
<dbReference type="AlphaFoldDB" id="A0A0V0ZC24"/>
<dbReference type="Proteomes" id="UP000054653">
    <property type="component" value="Unassembled WGS sequence"/>
</dbReference>